<feature type="region of interest" description="Disordered" evidence="2">
    <location>
        <begin position="196"/>
        <end position="244"/>
    </location>
</feature>
<dbReference type="Gene3D" id="3.40.30.10">
    <property type="entry name" value="Glutaredoxin"/>
    <property type="match status" value="1"/>
</dbReference>
<dbReference type="PANTHER" id="PTHR23322:SF6">
    <property type="entry name" value="UBX DOMAIN-CONTAINING PROTEIN 7"/>
    <property type="match status" value="1"/>
</dbReference>
<dbReference type="CDD" id="cd02958">
    <property type="entry name" value="UAS"/>
    <property type="match status" value="1"/>
</dbReference>
<organism evidence="4 5">
    <name type="scientific">Pyricularia oryzae</name>
    <name type="common">Rice blast fungus</name>
    <name type="synonym">Magnaporthe oryzae</name>
    <dbReference type="NCBI Taxonomy" id="318829"/>
    <lineage>
        <taxon>Eukaryota</taxon>
        <taxon>Fungi</taxon>
        <taxon>Dikarya</taxon>
        <taxon>Ascomycota</taxon>
        <taxon>Pezizomycotina</taxon>
        <taxon>Sordariomycetes</taxon>
        <taxon>Sordariomycetidae</taxon>
        <taxon>Magnaporthales</taxon>
        <taxon>Pyriculariaceae</taxon>
        <taxon>Pyricularia</taxon>
    </lineage>
</organism>
<dbReference type="Gene3D" id="3.10.20.90">
    <property type="entry name" value="Phosphatidylinositol 3-kinase Catalytic Subunit, Chain A, domain 1"/>
    <property type="match status" value="1"/>
</dbReference>
<dbReference type="FunFam" id="3.40.30.10:FF:000079">
    <property type="entry name" value="UBX domain-containing protein 7"/>
    <property type="match status" value="1"/>
</dbReference>
<evidence type="ECO:0000313" key="4">
    <source>
        <dbReference type="EMBL" id="QBZ64131.1"/>
    </source>
</evidence>
<feature type="domain" description="UAS" evidence="3">
    <location>
        <begin position="245"/>
        <end position="374"/>
    </location>
</feature>
<dbReference type="SUPFAM" id="SSF54236">
    <property type="entry name" value="Ubiquitin-like"/>
    <property type="match status" value="1"/>
</dbReference>
<dbReference type="CDD" id="cd14273">
    <property type="entry name" value="UBA_TAP-C_like"/>
    <property type="match status" value="1"/>
</dbReference>
<dbReference type="InterPro" id="IPR001012">
    <property type="entry name" value="UBX_dom"/>
</dbReference>
<dbReference type="SMART" id="SM00594">
    <property type="entry name" value="UAS"/>
    <property type="match status" value="1"/>
</dbReference>
<sequence length="571" mass="61891">MADEALASVMAFTGATEPVARHLLQLSDNDTMQACQLFFEQPDIVSSLNAASNSTGPSSAAAPAQSSGSRSAGREDAQGVIHIDDSDDEGDVQMGGTPGPRAALDDDFEASGAAAAARSAQEDEDAAMARRLQEELYGAGGAGGSVGLGDDEVRAPIGRTTETLVAPEFGGLSGGMYAGGEDDAADAEAFLEEMRRRRREQQVSGAYRATRSENPANPFSQSAWDEGPPGRAGGPAGAQSATSRRLAELYRPPREILTHLDWDDTRDEGKDQKKWILVNLQDMADFRCQMLNRDVWKDEGVQEIIREKFLFLQYDKNIGNARQFIQLYLPNEQHLNSDIYPYIAVVDPRTGEQMKVWSGQDCPTTATDFKEKLQDFLERYRFSGKNPVATTKAPKRVVKDVDRMTEDEMLQLAMQNSLATANNGSGESSSRPSIQDPDELTKSTGSSDKGKSKAVEEEAPAAAPAEDQEDSAWAKIASDRPHSEPAAGSTGVTRIQFMSPSGKVVRRFAVTDPVRRLYEWLKAEPLGGEDKAGVEFEIKRVPQGTDLIVDLDKTIEEAGIKQSSLAVEFVG</sequence>
<dbReference type="AlphaFoldDB" id="A0A4P7NP78"/>
<evidence type="ECO:0000259" key="3">
    <source>
        <dbReference type="SMART" id="SM00594"/>
    </source>
</evidence>
<dbReference type="EMBL" id="CP034209">
    <property type="protein sequence ID" value="QBZ64131.1"/>
    <property type="molecule type" value="Genomic_DNA"/>
</dbReference>
<dbReference type="GO" id="GO:0043130">
    <property type="term" value="F:ubiquitin binding"/>
    <property type="evidence" value="ECO:0007669"/>
    <property type="project" value="TreeGrafter"/>
</dbReference>
<protein>
    <recommendedName>
        <fullName evidence="3">UAS domain-containing protein</fullName>
    </recommendedName>
</protein>
<keyword evidence="1" id="KW-0597">Phosphoprotein</keyword>
<dbReference type="InterPro" id="IPR050730">
    <property type="entry name" value="UBX_domain-protein"/>
</dbReference>
<dbReference type="InterPro" id="IPR036249">
    <property type="entry name" value="Thioredoxin-like_sf"/>
</dbReference>
<name>A0A4P7NP78_PYROR</name>
<feature type="compositionally biased region" description="Polar residues" evidence="2">
    <location>
        <begin position="212"/>
        <end position="223"/>
    </location>
</feature>
<dbReference type="GO" id="GO:0043161">
    <property type="term" value="P:proteasome-mediated ubiquitin-dependent protein catabolic process"/>
    <property type="evidence" value="ECO:0007669"/>
    <property type="project" value="TreeGrafter"/>
</dbReference>
<feature type="region of interest" description="Disordered" evidence="2">
    <location>
        <begin position="420"/>
        <end position="471"/>
    </location>
</feature>
<dbReference type="Pfam" id="PF14555">
    <property type="entry name" value="UBA_4"/>
    <property type="match status" value="1"/>
</dbReference>
<dbReference type="Gene3D" id="6.10.300.40">
    <property type="match status" value="1"/>
</dbReference>
<dbReference type="Proteomes" id="UP000294847">
    <property type="component" value="Chromosome 6"/>
</dbReference>
<evidence type="ECO:0000256" key="2">
    <source>
        <dbReference type="SAM" id="MobiDB-lite"/>
    </source>
</evidence>
<feature type="region of interest" description="Disordered" evidence="2">
    <location>
        <begin position="49"/>
        <end position="105"/>
    </location>
</feature>
<accession>A0A4P7NP78</accession>
<gene>
    <name evidence="4" type="ORF">PoMZ_05824</name>
</gene>
<dbReference type="Pfam" id="PF00789">
    <property type="entry name" value="UBX"/>
    <property type="match status" value="1"/>
</dbReference>
<feature type="compositionally biased region" description="Low complexity" evidence="2">
    <location>
        <begin position="49"/>
        <end position="71"/>
    </location>
</feature>
<dbReference type="InterPro" id="IPR006577">
    <property type="entry name" value="UAS"/>
</dbReference>
<reference evidence="4 5" key="1">
    <citation type="journal article" date="2019" name="Mol. Biol. Evol.">
        <title>Blast fungal genomes show frequent chromosomal changes, gene gains and losses, and effector gene turnover.</title>
        <authorList>
            <person name="Gomez Luciano L.B."/>
            <person name="Jason Tsai I."/>
            <person name="Chuma I."/>
            <person name="Tosa Y."/>
            <person name="Chen Y.H."/>
            <person name="Li J.Y."/>
            <person name="Li M.Y."/>
            <person name="Jade Lu M.Y."/>
            <person name="Nakayashiki H."/>
            <person name="Li W.H."/>
        </authorList>
    </citation>
    <scope>NUCLEOTIDE SEQUENCE [LARGE SCALE GENOMIC DNA]</scope>
    <source>
        <strain evidence="4">MZ5-1-6</strain>
    </source>
</reference>
<dbReference type="PANTHER" id="PTHR23322">
    <property type="entry name" value="FAS-ASSOCIATED PROTEIN"/>
    <property type="match status" value="1"/>
</dbReference>
<proteinExistence type="predicted"/>
<dbReference type="InterPro" id="IPR029071">
    <property type="entry name" value="Ubiquitin-like_domsf"/>
</dbReference>
<dbReference type="GO" id="GO:0005634">
    <property type="term" value="C:nucleus"/>
    <property type="evidence" value="ECO:0007669"/>
    <property type="project" value="TreeGrafter"/>
</dbReference>
<dbReference type="InterPro" id="IPR003903">
    <property type="entry name" value="UIM_dom"/>
</dbReference>
<feature type="compositionally biased region" description="Polar residues" evidence="2">
    <location>
        <begin position="420"/>
        <end position="433"/>
    </location>
</feature>
<evidence type="ECO:0000256" key="1">
    <source>
        <dbReference type="ARBA" id="ARBA00022553"/>
    </source>
</evidence>
<dbReference type="PROSITE" id="PS50330">
    <property type="entry name" value="UIM"/>
    <property type="match status" value="1"/>
</dbReference>
<evidence type="ECO:0000313" key="5">
    <source>
        <dbReference type="Proteomes" id="UP000294847"/>
    </source>
</evidence>
<dbReference type="SUPFAM" id="SSF52833">
    <property type="entry name" value="Thioredoxin-like"/>
    <property type="match status" value="1"/>
</dbReference>
<dbReference type="Pfam" id="PF13899">
    <property type="entry name" value="Thioredoxin_7"/>
    <property type="match status" value="1"/>
</dbReference>